<dbReference type="PANTHER" id="PTHR43708">
    <property type="entry name" value="CONSERVED EXPRESSED OXIDOREDUCTASE (EUROFUNG)"/>
    <property type="match status" value="1"/>
</dbReference>
<dbReference type="Gene3D" id="3.40.50.720">
    <property type="entry name" value="NAD(P)-binding Rossmann-like Domain"/>
    <property type="match status" value="1"/>
</dbReference>
<organism evidence="4 5">
    <name type="scientific">Chromobacterium indicum</name>
    <dbReference type="NCBI Taxonomy" id="3110228"/>
    <lineage>
        <taxon>Bacteria</taxon>
        <taxon>Pseudomonadati</taxon>
        <taxon>Pseudomonadota</taxon>
        <taxon>Betaproteobacteria</taxon>
        <taxon>Neisseriales</taxon>
        <taxon>Chromobacteriaceae</taxon>
        <taxon>Chromobacterium</taxon>
    </lineage>
</organism>
<proteinExistence type="inferred from homology"/>
<accession>A0ABV0CNX7</accession>
<sequence>MNQVAIIGAGQLGRRHLQGLVKSTELLTIHVVDPFEASRRAVEDFIASPDSGSLPAIHVYETPDALPATLDLVIVATTANQRLDVIEQLVGVAKIRHLVLEKFLFNDSEQYKRAASLIAEHGIAAWVNTPRRHFSVYRELREQTRDDQLLQFTVDGGDWGLCCNSVHFVDLVQFLAGETELKALEARFDADVMASKRNGYVELTGEIAGEVGATRFTVRSIRGSTKPITVTLHYGRQTVLIAEGAGQLWRFGQGGDDASTFRLPYQSEMTGVIASQLLSGNGCDLTPYADSVAAHLPLLFAFAECAGTVAGNHARCTIT</sequence>
<feature type="domain" description="Gfo/Idh/MocA-like oxidoreductase N-terminal" evidence="3">
    <location>
        <begin position="3"/>
        <end position="128"/>
    </location>
</feature>
<dbReference type="EMBL" id="JAYFSJ010000015">
    <property type="protein sequence ID" value="MEN7432874.1"/>
    <property type="molecule type" value="Genomic_DNA"/>
</dbReference>
<dbReference type="SUPFAM" id="SSF51735">
    <property type="entry name" value="NAD(P)-binding Rossmann-fold domains"/>
    <property type="match status" value="1"/>
</dbReference>
<dbReference type="Proteomes" id="UP001405405">
    <property type="component" value="Unassembled WGS sequence"/>
</dbReference>
<evidence type="ECO:0000256" key="2">
    <source>
        <dbReference type="ARBA" id="ARBA00023002"/>
    </source>
</evidence>
<gene>
    <name evidence="4" type="ORF">VA599_19170</name>
</gene>
<keyword evidence="2" id="KW-0560">Oxidoreductase</keyword>
<dbReference type="InterPro" id="IPR000683">
    <property type="entry name" value="Gfo/Idh/MocA-like_OxRdtase_N"/>
</dbReference>
<protein>
    <submittedName>
        <fullName evidence="4">Gfo/Idh/MocA family oxidoreductase</fullName>
    </submittedName>
</protein>
<evidence type="ECO:0000313" key="4">
    <source>
        <dbReference type="EMBL" id="MEN7432874.1"/>
    </source>
</evidence>
<dbReference type="PANTHER" id="PTHR43708:SF5">
    <property type="entry name" value="CONSERVED EXPRESSED OXIDOREDUCTASE (EUROFUNG)-RELATED"/>
    <property type="match status" value="1"/>
</dbReference>
<evidence type="ECO:0000256" key="1">
    <source>
        <dbReference type="ARBA" id="ARBA00010928"/>
    </source>
</evidence>
<name>A0ABV0CNX7_9NEIS</name>
<dbReference type="Pfam" id="PF01408">
    <property type="entry name" value="GFO_IDH_MocA"/>
    <property type="match status" value="1"/>
</dbReference>
<dbReference type="InterPro" id="IPR036291">
    <property type="entry name" value="NAD(P)-bd_dom_sf"/>
</dbReference>
<comment type="similarity">
    <text evidence="1">Belongs to the Gfo/Idh/MocA family.</text>
</comment>
<keyword evidence="5" id="KW-1185">Reference proteome</keyword>
<dbReference type="RefSeq" id="WP_343481129.1">
    <property type="nucleotide sequence ID" value="NZ_JAYFSJ010000015.1"/>
</dbReference>
<evidence type="ECO:0000313" key="5">
    <source>
        <dbReference type="Proteomes" id="UP001405405"/>
    </source>
</evidence>
<evidence type="ECO:0000259" key="3">
    <source>
        <dbReference type="Pfam" id="PF01408"/>
    </source>
</evidence>
<comment type="caution">
    <text evidence="4">The sequence shown here is derived from an EMBL/GenBank/DDBJ whole genome shotgun (WGS) entry which is preliminary data.</text>
</comment>
<reference evidence="4 5" key="1">
    <citation type="submission" date="2023-12" db="EMBL/GenBank/DDBJ databases">
        <title>Chromobacterium sp. strain TRC.1.1.SA producing antimicrobial pigment.</title>
        <authorList>
            <person name="Verma N."/>
            <person name="Choksket S."/>
            <person name="Pinnaka A.K."/>
            <person name="Korpole S."/>
        </authorList>
    </citation>
    <scope>NUCLEOTIDE SEQUENCE [LARGE SCALE GENOMIC DNA]</scope>
    <source>
        <strain evidence="4 5">TRC1.1.SA</strain>
    </source>
</reference>
<dbReference type="InterPro" id="IPR051317">
    <property type="entry name" value="Gfo/Idh/MocA_oxidoreduct"/>
</dbReference>